<evidence type="ECO:0000313" key="2">
    <source>
        <dbReference type="Proteomes" id="UP000075809"/>
    </source>
</evidence>
<accession>A0A151X4N6</accession>
<name>A0A151X4N6_9HYME</name>
<evidence type="ECO:0000313" key="1">
    <source>
        <dbReference type="EMBL" id="KYQ55188.1"/>
    </source>
</evidence>
<proteinExistence type="predicted"/>
<keyword evidence="2" id="KW-1185">Reference proteome</keyword>
<dbReference type="Proteomes" id="UP000075809">
    <property type="component" value="Unassembled WGS sequence"/>
</dbReference>
<organism evidence="1 2">
    <name type="scientific">Mycetomoellerius zeteki</name>
    <dbReference type="NCBI Taxonomy" id="64791"/>
    <lineage>
        <taxon>Eukaryota</taxon>
        <taxon>Metazoa</taxon>
        <taxon>Ecdysozoa</taxon>
        <taxon>Arthropoda</taxon>
        <taxon>Hexapoda</taxon>
        <taxon>Insecta</taxon>
        <taxon>Pterygota</taxon>
        <taxon>Neoptera</taxon>
        <taxon>Endopterygota</taxon>
        <taxon>Hymenoptera</taxon>
        <taxon>Apocrita</taxon>
        <taxon>Aculeata</taxon>
        <taxon>Formicoidea</taxon>
        <taxon>Formicidae</taxon>
        <taxon>Myrmicinae</taxon>
        <taxon>Mycetomoellerius</taxon>
    </lineage>
</organism>
<reference evidence="1 2" key="1">
    <citation type="submission" date="2015-09" db="EMBL/GenBank/DDBJ databases">
        <title>Trachymyrmex zeteki WGS genome.</title>
        <authorList>
            <person name="Nygaard S."/>
            <person name="Hu H."/>
            <person name="Boomsma J."/>
            <person name="Zhang G."/>
        </authorList>
    </citation>
    <scope>NUCLEOTIDE SEQUENCE [LARGE SCALE GENOMIC DNA]</scope>
    <source>
        <strain evidence="1">Tzet28-1</strain>
        <tissue evidence="1">Whole body</tissue>
    </source>
</reference>
<protein>
    <submittedName>
        <fullName evidence="1">Uncharacterized protein</fullName>
    </submittedName>
</protein>
<gene>
    <name evidence="1" type="ORF">ALC60_05813</name>
</gene>
<sequence length="255" mass="28843">MHCILRVDCSLLPPCTSHCGKCTAENIGMRLKKARDERIARACSYLRAGHHVCLAHHPQEIKLFRRTIADKIDARKDCEIAKVMVKVVIHNIGGTRLWEEIKPLRENRNMADVWSTEGGPSTNPSNNCEKNSQHRIQAHAQFALQFRNFDRQKAFFIRCSWKFRETLSDQAGTKPFYGGNFCEISDDGAPLTVFEVRFMNACYRVPLLHINGYERILKGCCREGSVQSLCSYSISVILVSPTIVDTHVGSASEKS</sequence>
<dbReference type="AlphaFoldDB" id="A0A151X4N6"/>
<dbReference type="EMBL" id="KQ982548">
    <property type="protein sequence ID" value="KYQ55188.1"/>
    <property type="molecule type" value="Genomic_DNA"/>
</dbReference>